<feature type="signal peptide" evidence="1">
    <location>
        <begin position="1"/>
        <end position="16"/>
    </location>
</feature>
<dbReference type="Pfam" id="PF02408">
    <property type="entry name" value="CUB_2"/>
    <property type="match status" value="1"/>
</dbReference>
<dbReference type="InterPro" id="IPR035914">
    <property type="entry name" value="Sperma_CUB_dom_sf"/>
</dbReference>
<proteinExistence type="predicted"/>
<evidence type="ECO:0000313" key="3">
    <source>
        <dbReference type="EMBL" id="ULT85804.1"/>
    </source>
</evidence>
<evidence type="ECO:0000256" key="1">
    <source>
        <dbReference type="SAM" id="SignalP"/>
    </source>
</evidence>
<feature type="domain" description="CUB-like" evidence="2">
    <location>
        <begin position="32"/>
        <end position="130"/>
    </location>
</feature>
<name>A0AAE8ZSU2_CAEBR</name>
<dbReference type="InterPro" id="IPR003366">
    <property type="entry name" value="CUB-like_dom"/>
</dbReference>
<evidence type="ECO:0000259" key="2">
    <source>
        <dbReference type="Pfam" id="PF02408"/>
    </source>
</evidence>
<accession>A0AAE8ZSU2</accession>
<reference evidence="3 4" key="1">
    <citation type="submission" date="2022-02" db="EMBL/GenBank/DDBJ databases">
        <title>Chromosome-level reference genomes for two strains of Caenorhabditis briggsae: an improved platform for comparative genomics.</title>
        <authorList>
            <person name="Stevens L."/>
            <person name="Andersen E.C."/>
        </authorList>
    </citation>
    <scope>NUCLEOTIDE SEQUENCE [LARGE SCALE GENOMIC DNA]</scope>
    <source>
        <strain evidence="3">QX1410_ONT</strain>
        <tissue evidence="3">Whole-organism</tissue>
    </source>
</reference>
<dbReference type="SUPFAM" id="SSF49854">
    <property type="entry name" value="Spermadhesin, CUB domain"/>
    <property type="match status" value="1"/>
</dbReference>
<keyword evidence="1" id="KW-0732">Signal</keyword>
<organism evidence="3 4">
    <name type="scientific">Caenorhabditis briggsae</name>
    <dbReference type="NCBI Taxonomy" id="6238"/>
    <lineage>
        <taxon>Eukaryota</taxon>
        <taxon>Metazoa</taxon>
        <taxon>Ecdysozoa</taxon>
        <taxon>Nematoda</taxon>
        <taxon>Chromadorea</taxon>
        <taxon>Rhabditida</taxon>
        <taxon>Rhabditina</taxon>
        <taxon>Rhabditomorpha</taxon>
        <taxon>Rhabditoidea</taxon>
        <taxon>Rhabditidae</taxon>
        <taxon>Peloderinae</taxon>
        <taxon>Caenorhabditis</taxon>
    </lineage>
</organism>
<gene>
    <name evidence="3" type="ORF">L3Y34_005886</name>
</gene>
<dbReference type="PANTHER" id="PTHR21447">
    <property type="entry name" value="RING-TYPE DOMAIN-CONTAINING PROTEIN-RELATED"/>
    <property type="match status" value="1"/>
</dbReference>
<dbReference type="AlphaFoldDB" id="A0AAE8ZSU2"/>
<sequence>MLKLATLFLLAGSALAAFCPTQIITSITLGGNLPNGVANITAVPQGTNCTFTFNIPNNYNILLKFSAQSSSKNDVVTVYDHNNYPVYTLKMSTTPFYDIPLWLPAKYAAVRVEAASGDMKFMLSYLYQSLANYQQINRKTGEYFSLTDLVNSNYVTITSSSVNEKVIVSPASRAGSDPDVSLSQMYVYDGDNINTANVMGPLSDFTNIRISTGQSVSIVKFSGLTTRSYALGNDASTLNGFGKYTVLLTSKGTSIKGNMTDLSGSVNGAAYTWICTDCSTFYWTKLRFDRFSTFSNKAYVSFQGQTPTHKREKLIRYDAMTVTDSYFPQMMPSNVLTLNLYLGRTEFYFNNINDDSSWRKPYIGRKGYIFAPNLWTSAANNFNYEFRDDSQLYNFTINFIKTSFPASTDKMTLKIGSETGTPAVNNTYPRDLSSSQKVMSNGNYMQVGLSASAASDVRLSFEMQKGNPASAVGILTAFALSIFYANGKNVLFQY</sequence>
<protein>
    <recommendedName>
        <fullName evidence="2">CUB-like domain-containing protein</fullName>
    </recommendedName>
</protein>
<evidence type="ECO:0000313" key="4">
    <source>
        <dbReference type="Proteomes" id="UP000827892"/>
    </source>
</evidence>
<dbReference type="PANTHER" id="PTHR21447:SF7">
    <property type="entry name" value="CUB-LIKE DOMAIN-CONTAINING PROTEIN"/>
    <property type="match status" value="1"/>
</dbReference>
<dbReference type="EMBL" id="CP090895">
    <property type="protein sequence ID" value="ULT85804.1"/>
    <property type="molecule type" value="Genomic_DNA"/>
</dbReference>
<feature type="chain" id="PRO_5042216272" description="CUB-like domain-containing protein" evidence="1">
    <location>
        <begin position="17"/>
        <end position="494"/>
    </location>
</feature>
<dbReference type="Proteomes" id="UP000827892">
    <property type="component" value="Chromosome V"/>
</dbReference>